<name>A0AAF0J6C1_9BASI</name>
<dbReference type="EMBL" id="CP119879">
    <property type="protein sequence ID" value="WFD35397.1"/>
    <property type="molecule type" value="Genomic_DNA"/>
</dbReference>
<reference evidence="1" key="1">
    <citation type="submission" date="2023-03" db="EMBL/GenBank/DDBJ databases">
        <title>Mating type loci evolution in Malassezia.</title>
        <authorList>
            <person name="Coelho M.A."/>
        </authorList>
    </citation>
    <scope>NUCLEOTIDE SEQUENCE</scope>
    <source>
        <strain evidence="1">CBS 11721</strain>
    </source>
</reference>
<evidence type="ECO:0000313" key="1">
    <source>
        <dbReference type="EMBL" id="WFD35397.1"/>
    </source>
</evidence>
<keyword evidence="2" id="KW-1185">Reference proteome</keyword>
<dbReference type="AlphaFoldDB" id="A0AAF0J6C1"/>
<dbReference type="Proteomes" id="UP001219933">
    <property type="component" value="Chromosome 3"/>
</dbReference>
<gene>
    <name evidence="1" type="ORF">MCUN1_002251</name>
</gene>
<organism evidence="1 2">
    <name type="scientific">Malassezia cuniculi</name>
    <dbReference type="NCBI Taxonomy" id="948313"/>
    <lineage>
        <taxon>Eukaryota</taxon>
        <taxon>Fungi</taxon>
        <taxon>Dikarya</taxon>
        <taxon>Basidiomycota</taxon>
        <taxon>Ustilaginomycotina</taxon>
        <taxon>Malasseziomycetes</taxon>
        <taxon>Malasseziales</taxon>
        <taxon>Malasseziaceae</taxon>
        <taxon>Malassezia</taxon>
    </lineage>
</organism>
<sequence>MPKLPDEIISEILLTACARPFNGCPPDYWNEPRFSVVTRETGVVDAARMTDLMCLNKRQYAALAPLLYNAPMLFYPSQVVQFERTLRSRPDLARLVRHLFIGGTELIRYCKIAGPFLPFDLVTLFDIVPEGVEFPLCHYIEYDIAETACLIVEGLGINPHEILMEIRRTECKHEDWMSRVFMVRGLIKWARWLALHHAHLYMARKSPFTIWDIRHTFHPHPEYECDSDSECDITSLDELYTLAAYEARESGYFHRLDEDDYDIIISQLGARPGTRFDVKDWAFANNTSPLPKGPDITLEITDAVVLNTYKRLDKSVPKWLRIVAARVISYAICYTHKMRETVKGFVLPEITEEDPVHYLFEFMDTFYGMGDIMPLTVWRQDLPTPAPIEPKQIAKTLLNTLVLPYADVFPVAKSDDMPQVETLMIGPPKGEEFVEHDQMPSSLRSVKRLLLSGGHVSLRTLHEATRPDACLGQLDNVLLIRDNGIVRVKRDMLTMLDEFLRETGGVFDPAALLQIANVRENQEMQRLVSNHRTFSQWETDELLDLLGHRSGAVSPTEKKWGLVLLNWRYHVLHHRHTPVQLRMHAHKHYPGCRP</sequence>
<evidence type="ECO:0000313" key="2">
    <source>
        <dbReference type="Proteomes" id="UP001219933"/>
    </source>
</evidence>
<accession>A0AAF0J6C1</accession>
<proteinExistence type="predicted"/>
<protein>
    <submittedName>
        <fullName evidence="1">Uncharacterized protein</fullName>
    </submittedName>
</protein>